<gene>
    <name evidence="3" type="ORF">SAMN05216190_105204</name>
</gene>
<sequence>MKPYLLLLTLPLCTAALADDKPLATQLGEAMAPYTRKAAEAYSETMLEFMAGGTGPLADGARSTLKMREEQRRKANPQPLRPVKECMKPGNVIDDDVQECVRGYRDKTW</sequence>
<feature type="region of interest" description="Disordered" evidence="1">
    <location>
        <begin position="53"/>
        <end position="88"/>
    </location>
</feature>
<protein>
    <recommendedName>
        <fullName evidence="5">PsiF repeat-containing protein</fullName>
    </recommendedName>
</protein>
<feature type="signal peptide" evidence="2">
    <location>
        <begin position="1"/>
        <end position="18"/>
    </location>
</feature>
<proteinExistence type="predicted"/>
<name>A0A1I5N291_9PSED</name>
<organism evidence="3 4">
    <name type="scientific">Pseudomonas borbori</name>
    <dbReference type="NCBI Taxonomy" id="289003"/>
    <lineage>
        <taxon>Bacteria</taxon>
        <taxon>Pseudomonadati</taxon>
        <taxon>Pseudomonadota</taxon>
        <taxon>Gammaproteobacteria</taxon>
        <taxon>Pseudomonadales</taxon>
        <taxon>Pseudomonadaceae</taxon>
        <taxon>Pseudomonas</taxon>
    </lineage>
</organism>
<dbReference type="AlphaFoldDB" id="A0A1I5N291"/>
<evidence type="ECO:0000313" key="3">
    <source>
        <dbReference type="EMBL" id="SFP15381.1"/>
    </source>
</evidence>
<evidence type="ECO:0008006" key="5">
    <source>
        <dbReference type="Google" id="ProtNLM"/>
    </source>
</evidence>
<feature type="chain" id="PRO_5011476466" description="PsiF repeat-containing protein" evidence="2">
    <location>
        <begin position="19"/>
        <end position="109"/>
    </location>
</feature>
<evidence type="ECO:0000256" key="2">
    <source>
        <dbReference type="SAM" id="SignalP"/>
    </source>
</evidence>
<evidence type="ECO:0000256" key="1">
    <source>
        <dbReference type="SAM" id="MobiDB-lite"/>
    </source>
</evidence>
<dbReference type="EMBL" id="FOWX01000005">
    <property type="protein sequence ID" value="SFP15381.1"/>
    <property type="molecule type" value="Genomic_DNA"/>
</dbReference>
<reference evidence="4" key="1">
    <citation type="submission" date="2016-10" db="EMBL/GenBank/DDBJ databases">
        <authorList>
            <person name="Varghese N."/>
            <person name="Submissions S."/>
        </authorList>
    </citation>
    <scope>NUCLEOTIDE SEQUENCE [LARGE SCALE GENOMIC DNA]</scope>
    <source>
        <strain evidence="4">DSM 17834</strain>
    </source>
</reference>
<keyword evidence="2" id="KW-0732">Signal</keyword>
<dbReference type="RefSeq" id="WP_090498731.1">
    <property type="nucleotide sequence ID" value="NZ_FOWX01000005.1"/>
</dbReference>
<dbReference type="OrthoDB" id="5704315at2"/>
<dbReference type="Proteomes" id="UP000198784">
    <property type="component" value="Unassembled WGS sequence"/>
</dbReference>
<keyword evidence="4" id="KW-1185">Reference proteome</keyword>
<accession>A0A1I5N291</accession>
<evidence type="ECO:0000313" key="4">
    <source>
        <dbReference type="Proteomes" id="UP000198784"/>
    </source>
</evidence>